<organism evidence="1 2">
    <name type="scientific">Granulibacter bethesdensis</name>
    <dbReference type="NCBI Taxonomy" id="364410"/>
    <lineage>
        <taxon>Bacteria</taxon>
        <taxon>Pseudomonadati</taxon>
        <taxon>Pseudomonadota</taxon>
        <taxon>Alphaproteobacteria</taxon>
        <taxon>Acetobacterales</taxon>
        <taxon>Acetobacteraceae</taxon>
        <taxon>Granulibacter</taxon>
    </lineage>
</organism>
<evidence type="ECO:0000313" key="1">
    <source>
        <dbReference type="EMBL" id="AHJ63240.1"/>
    </source>
</evidence>
<protein>
    <submittedName>
        <fullName evidence="1">Uncharacterized protein</fullName>
    </submittedName>
</protein>
<dbReference type="KEGG" id="gbc:GbCGDNIH3_7068"/>
<proteinExistence type="predicted"/>
<sequence>MFLSFLSPSTADRLVNKRQLATRLGVSLVTLDNWLLKWADEFPVEEKGTNGREYRFDPVRVGAFLTAKQAEQEQSRAEKDAALSQYVLPMDLGGVTTASGNGGVLSIKDRKEALLLQQLQRKEAQESGRLVVAEDVANLLFDTLAKLSRNEHQAIRRICKDHGIPDAVMRSLLREFAVSQREFVRDTTRGFQSSPHTASAMEDLADVLPDTDDAEASYV</sequence>
<dbReference type="RefSeq" id="WP_164504162.1">
    <property type="nucleotide sequence ID" value="NZ_CP003181.2"/>
</dbReference>
<dbReference type="InterPro" id="IPR036388">
    <property type="entry name" value="WH-like_DNA-bd_sf"/>
</dbReference>
<dbReference type="EMBL" id="CP003181">
    <property type="protein sequence ID" value="AHJ63240.1"/>
    <property type="molecule type" value="Genomic_DNA"/>
</dbReference>
<name>A0AAN0RE53_9PROT</name>
<evidence type="ECO:0000313" key="2">
    <source>
        <dbReference type="Proteomes" id="UP000019438"/>
    </source>
</evidence>
<dbReference type="Proteomes" id="UP000019438">
    <property type="component" value="Chromosome"/>
</dbReference>
<gene>
    <name evidence="1" type="ORF">GbCGDNIH3_7068</name>
</gene>
<dbReference type="Gene3D" id="1.10.10.10">
    <property type="entry name" value="Winged helix-like DNA-binding domain superfamily/Winged helix DNA-binding domain"/>
    <property type="match status" value="1"/>
</dbReference>
<reference evidence="2" key="1">
    <citation type="submission" date="2012-06" db="EMBL/GenBank/DDBJ databases">
        <title>Genome analysis of multiple Granulibacter bethesdensis isolates demonstrates substantial genome diversity.</title>
        <authorList>
            <person name="Greenberg D.E."/>
            <person name="Porcella S.F."/>
            <person name="Zarember K."/>
            <person name="Zelazny A.M."/>
            <person name="Bruno D."/>
            <person name="Martens C."/>
            <person name="Barbian K.D."/>
            <person name="Jaske E."/>
            <person name="Holland S.M."/>
        </authorList>
    </citation>
    <scope>NUCLEOTIDE SEQUENCE [LARGE SCALE GENOMIC DNA]</scope>
    <source>
        <strain evidence="2">CGDNIH3</strain>
    </source>
</reference>
<dbReference type="AlphaFoldDB" id="A0AAN0RE53"/>
<accession>A0AAN0RE53</accession>